<evidence type="ECO:0000313" key="5">
    <source>
        <dbReference type="Proteomes" id="UP001176961"/>
    </source>
</evidence>
<dbReference type="InterPro" id="IPR008993">
    <property type="entry name" value="TIMP-like_OB-fold"/>
</dbReference>
<sequence length="348" mass="39319">MIQELLGMEFLEGCGCYVPNVTIAWCQDYTEANGTIYIVAEVLVGIERSIRIFIEDDHYYRGVEATIRTVYKLGESKRQDYRKDFLEGKQVILQLLYSKDCQAEVPSHNNFKGGILIGGLLNIVNNDITIRMDKCDYRLWRPNVQVSRWYYSKEIDCDQVLKEYRKVLSDQGYKNQINPSAPTTVLNPNTPPSEGTSSDSSASLSSSEELTVGTCKDCRSGDHAMMLDFCESSFVLKLKLNTIETLQDSPALYQIYTVTVTDIYKIEKNAGVVENQTVTLLLYDTGKCRRRLERDPVAVVAGQITERSDGSPALNVTSCSLRRWRKQHDVAEKLKTLLNEAVCKAAKT</sequence>
<dbReference type="Gene3D" id="2.40.50.120">
    <property type="match status" value="1"/>
</dbReference>
<feature type="domain" description="NTR" evidence="3">
    <location>
        <begin position="215"/>
        <end position="343"/>
    </location>
</feature>
<dbReference type="PROSITE" id="PS50189">
    <property type="entry name" value="NTR"/>
    <property type="match status" value="1"/>
</dbReference>
<feature type="compositionally biased region" description="Polar residues" evidence="2">
    <location>
        <begin position="175"/>
        <end position="188"/>
    </location>
</feature>
<keyword evidence="5" id="KW-1185">Reference proteome</keyword>
<dbReference type="EMBL" id="CATQJL010000223">
    <property type="protein sequence ID" value="CAJ0600159.1"/>
    <property type="molecule type" value="Genomic_DNA"/>
</dbReference>
<keyword evidence="1" id="KW-1015">Disulfide bond</keyword>
<proteinExistence type="predicted"/>
<name>A0AA36GXJ4_CYLNA</name>
<evidence type="ECO:0000256" key="2">
    <source>
        <dbReference type="SAM" id="MobiDB-lite"/>
    </source>
</evidence>
<comment type="caution">
    <text evidence="4">The sequence shown here is derived from an EMBL/GenBank/DDBJ whole genome shotgun (WGS) entry which is preliminary data.</text>
</comment>
<dbReference type="SUPFAM" id="SSF50242">
    <property type="entry name" value="TIMP-like"/>
    <property type="match status" value="1"/>
</dbReference>
<dbReference type="AlphaFoldDB" id="A0AA36GXJ4"/>
<organism evidence="4 5">
    <name type="scientific">Cylicocyclus nassatus</name>
    <name type="common">Nematode worm</name>
    <dbReference type="NCBI Taxonomy" id="53992"/>
    <lineage>
        <taxon>Eukaryota</taxon>
        <taxon>Metazoa</taxon>
        <taxon>Ecdysozoa</taxon>
        <taxon>Nematoda</taxon>
        <taxon>Chromadorea</taxon>
        <taxon>Rhabditida</taxon>
        <taxon>Rhabditina</taxon>
        <taxon>Rhabditomorpha</taxon>
        <taxon>Strongyloidea</taxon>
        <taxon>Strongylidae</taxon>
        <taxon>Cylicocyclus</taxon>
    </lineage>
</organism>
<gene>
    <name evidence="4" type="ORF">CYNAS_LOCUS12142</name>
</gene>
<feature type="region of interest" description="Disordered" evidence="2">
    <location>
        <begin position="175"/>
        <end position="208"/>
    </location>
</feature>
<protein>
    <recommendedName>
        <fullName evidence="3">NTR domain-containing protein</fullName>
    </recommendedName>
</protein>
<evidence type="ECO:0000256" key="1">
    <source>
        <dbReference type="ARBA" id="ARBA00023157"/>
    </source>
</evidence>
<evidence type="ECO:0000313" key="4">
    <source>
        <dbReference type="EMBL" id="CAJ0600159.1"/>
    </source>
</evidence>
<feature type="compositionally biased region" description="Low complexity" evidence="2">
    <location>
        <begin position="193"/>
        <end position="208"/>
    </location>
</feature>
<accession>A0AA36GXJ4</accession>
<reference evidence="4" key="1">
    <citation type="submission" date="2023-07" db="EMBL/GenBank/DDBJ databases">
        <authorList>
            <consortium name="CYATHOMIX"/>
        </authorList>
    </citation>
    <scope>NUCLEOTIDE SEQUENCE</scope>
    <source>
        <strain evidence="4">N/A</strain>
    </source>
</reference>
<dbReference type="InterPro" id="IPR001134">
    <property type="entry name" value="Netrin_domain"/>
</dbReference>
<evidence type="ECO:0000259" key="3">
    <source>
        <dbReference type="PROSITE" id="PS50189"/>
    </source>
</evidence>
<dbReference type="Proteomes" id="UP001176961">
    <property type="component" value="Unassembled WGS sequence"/>
</dbReference>